<keyword evidence="2" id="KW-0812">Transmembrane</keyword>
<dbReference type="AlphaFoldDB" id="A0A6N1VCE8"/>
<dbReference type="KEGG" id="orm:HTY61_08810"/>
<comment type="subcellular location">
    <subcellularLocation>
        <location evidence="1">Cell inner membrane</location>
        <topology evidence="1">Multi-pass membrane protein</topology>
    </subcellularLocation>
</comment>
<dbReference type="GO" id="GO:0022857">
    <property type="term" value="F:transmembrane transporter activity"/>
    <property type="evidence" value="ECO:0007669"/>
    <property type="project" value="UniProtKB-UniRule"/>
</dbReference>
<gene>
    <name evidence="4" type="ORF">HTY61_08810</name>
</gene>
<reference evidence="4 5" key="1">
    <citation type="submission" date="2020-06" db="EMBL/GenBank/DDBJ databases">
        <title>Oricola thermophila sp. nov. isolated from a tidal sediments.</title>
        <authorList>
            <person name="Kwon K.K."/>
            <person name="Yang S.-H."/>
            <person name="Park M.-J."/>
        </authorList>
    </citation>
    <scope>NUCLEOTIDE SEQUENCE [LARGE SCALE GENOMIC DNA]</scope>
    <source>
        <strain evidence="4 5">MEBiC13590</strain>
    </source>
</reference>
<evidence type="ECO:0000259" key="3">
    <source>
        <dbReference type="Pfam" id="PF06808"/>
    </source>
</evidence>
<keyword evidence="2" id="KW-1133">Transmembrane helix</keyword>
<evidence type="ECO:0000313" key="5">
    <source>
        <dbReference type="Proteomes" id="UP000509367"/>
    </source>
</evidence>
<dbReference type="Proteomes" id="UP000509367">
    <property type="component" value="Chromosome"/>
</dbReference>
<keyword evidence="1" id="KW-0813">Transport</keyword>
<feature type="transmembrane region" description="Helical" evidence="2">
    <location>
        <begin position="39"/>
        <end position="60"/>
    </location>
</feature>
<dbReference type="EMBL" id="CP054836">
    <property type="protein sequence ID" value="QKV18544.1"/>
    <property type="molecule type" value="Genomic_DNA"/>
</dbReference>
<name>A0A6N1VCE8_9HYPH</name>
<accession>A0A6N1VCE8</accession>
<evidence type="ECO:0000256" key="1">
    <source>
        <dbReference type="RuleBase" id="RU369079"/>
    </source>
</evidence>
<keyword evidence="5" id="KW-1185">Reference proteome</keyword>
<comment type="function">
    <text evidence="1">Part of the tripartite ATP-independent periplasmic (TRAP) transport system.</text>
</comment>
<dbReference type="InterPro" id="IPR010656">
    <property type="entry name" value="DctM"/>
</dbReference>
<sequence>MTSSSGIGLCTPSAGAVLFVGRAAGQTTATRTIRTTWPFHPASVGTLLLVTFVPALSLWLPSIMR</sequence>
<dbReference type="RefSeq" id="WP_175276437.1">
    <property type="nucleotide sequence ID" value="NZ_CP054836.1"/>
</dbReference>
<keyword evidence="2" id="KW-0472">Membrane</keyword>
<evidence type="ECO:0000313" key="4">
    <source>
        <dbReference type="EMBL" id="QKV18544.1"/>
    </source>
</evidence>
<proteinExistence type="predicted"/>
<protein>
    <submittedName>
        <fullName evidence="4">TRAP transporter large permease subunit</fullName>
    </submittedName>
</protein>
<dbReference type="GO" id="GO:0005886">
    <property type="term" value="C:plasma membrane"/>
    <property type="evidence" value="ECO:0007669"/>
    <property type="project" value="UniProtKB-SubCell"/>
</dbReference>
<feature type="domain" description="TRAP C4-dicarboxylate transport system permease DctM subunit" evidence="3">
    <location>
        <begin position="6"/>
        <end position="56"/>
    </location>
</feature>
<keyword evidence="1" id="KW-0997">Cell inner membrane</keyword>
<keyword evidence="1" id="KW-1003">Cell membrane</keyword>
<dbReference type="Pfam" id="PF06808">
    <property type="entry name" value="DctM"/>
    <property type="match status" value="1"/>
</dbReference>
<organism evidence="4 5">
    <name type="scientific">Oricola thermophila</name>
    <dbReference type="NCBI Taxonomy" id="2742145"/>
    <lineage>
        <taxon>Bacteria</taxon>
        <taxon>Pseudomonadati</taxon>
        <taxon>Pseudomonadota</taxon>
        <taxon>Alphaproteobacteria</taxon>
        <taxon>Hyphomicrobiales</taxon>
        <taxon>Ahrensiaceae</taxon>
        <taxon>Oricola</taxon>
    </lineage>
</organism>
<evidence type="ECO:0000256" key="2">
    <source>
        <dbReference type="SAM" id="Phobius"/>
    </source>
</evidence>